<sequence length="43" mass="4630">MAVEFAHDDHIVTLTQDAAEFERFRAFIVLATATRDGAPGPAA</sequence>
<dbReference type="EMBL" id="BMPI01000005">
    <property type="protein sequence ID" value="GGM12319.1"/>
    <property type="molecule type" value="Genomic_DNA"/>
</dbReference>
<name>A0A917T6J8_9ACTN</name>
<keyword evidence="2" id="KW-1185">Reference proteome</keyword>
<proteinExistence type="predicted"/>
<reference evidence="1" key="2">
    <citation type="submission" date="2020-09" db="EMBL/GenBank/DDBJ databases">
        <authorList>
            <person name="Sun Q."/>
            <person name="Ohkuma M."/>
        </authorList>
    </citation>
    <scope>NUCLEOTIDE SEQUENCE</scope>
    <source>
        <strain evidence="1">JCM 19831</strain>
    </source>
</reference>
<protein>
    <submittedName>
        <fullName evidence="1">Uncharacterized protein</fullName>
    </submittedName>
</protein>
<evidence type="ECO:0000313" key="1">
    <source>
        <dbReference type="EMBL" id="GGM12319.1"/>
    </source>
</evidence>
<organism evidence="1 2">
    <name type="scientific">Dactylosporangium sucinum</name>
    <dbReference type="NCBI Taxonomy" id="1424081"/>
    <lineage>
        <taxon>Bacteria</taxon>
        <taxon>Bacillati</taxon>
        <taxon>Actinomycetota</taxon>
        <taxon>Actinomycetes</taxon>
        <taxon>Micromonosporales</taxon>
        <taxon>Micromonosporaceae</taxon>
        <taxon>Dactylosporangium</taxon>
    </lineage>
</organism>
<reference evidence="1" key="1">
    <citation type="journal article" date="2014" name="Int. J. Syst. Evol. Microbiol.">
        <title>Complete genome sequence of Corynebacterium casei LMG S-19264T (=DSM 44701T), isolated from a smear-ripened cheese.</title>
        <authorList>
            <consortium name="US DOE Joint Genome Institute (JGI-PGF)"/>
            <person name="Walter F."/>
            <person name="Albersmeier A."/>
            <person name="Kalinowski J."/>
            <person name="Ruckert C."/>
        </authorList>
    </citation>
    <scope>NUCLEOTIDE SEQUENCE</scope>
    <source>
        <strain evidence="1">JCM 19831</strain>
    </source>
</reference>
<comment type="caution">
    <text evidence="1">The sequence shown here is derived from an EMBL/GenBank/DDBJ whole genome shotgun (WGS) entry which is preliminary data.</text>
</comment>
<evidence type="ECO:0000313" key="2">
    <source>
        <dbReference type="Proteomes" id="UP000642070"/>
    </source>
</evidence>
<accession>A0A917T6J8</accession>
<dbReference type="Proteomes" id="UP000642070">
    <property type="component" value="Unassembled WGS sequence"/>
</dbReference>
<dbReference type="RefSeq" id="WP_268241650.1">
    <property type="nucleotide sequence ID" value="NZ_BMPI01000005.1"/>
</dbReference>
<gene>
    <name evidence="1" type="ORF">GCM10007977_011910</name>
</gene>
<dbReference type="AlphaFoldDB" id="A0A917T6J8"/>